<proteinExistence type="predicted"/>
<evidence type="ECO:0000313" key="1">
    <source>
        <dbReference type="EMBL" id="MES1928265.1"/>
    </source>
</evidence>
<accession>A0ABV2AX89</accession>
<protein>
    <recommendedName>
        <fullName evidence="3">Methyl-accepting chemotaxis protein</fullName>
    </recommendedName>
</protein>
<organism evidence="1 2">
    <name type="scientific">Salinisphaera dokdonensis CL-ES53</name>
    <dbReference type="NCBI Taxonomy" id="1304272"/>
    <lineage>
        <taxon>Bacteria</taxon>
        <taxon>Pseudomonadati</taxon>
        <taxon>Pseudomonadota</taxon>
        <taxon>Gammaproteobacteria</taxon>
        <taxon>Salinisphaerales</taxon>
        <taxon>Salinisphaeraceae</taxon>
        <taxon>Salinisphaera</taxon>
    </lineage>
</organism>
<gene>
    <name evidence="1" type="ORF">SADO_03380</name>
</gene>
<keyword evidence="2" id="KW-1185">Reference proteome</keyword>
<dbReference type="Proteomes" id="UP001460888">
    <property type="component" value="Unassembled WGS sequence"/>
</dbReference>
<evidence type="ECO:0008006" key="3">
    <source>
        <dbReference type="Google" id="ProtNLM"/>
    </source>
</evidence>
<evidence type="ECO:0000313" key="2">
    <source>
        <dbReference type="Proteomes" id="UP001460888"/>
    </source>
</evidence>
<name>A0ABV2AX89_9GAMM</name>
<reference evidence="1 2" key="1">
    <citation type="submission" date="2013-03" db="EMBL/GenBank/DDBJ databases">
        <title>Salinisphaera dokdonensis CL-ES53 Genome Sequencing.</title>
        <authorList>
            <person name="Li C."/>
            <person name="Lai Q."/>
            <person name="Shao Z."/>
        </authorList>
    </citation>
    <scope>NUCLEOTIDE SEQUENCE [LARGE SCALE GENOMIC DNA]</scope>
    <source>
        <strain evidence="1 2">CL-ES53</strain>
    </source>
</reference>
<dbReference type="EMBL" id="APND01000001">
    <property type="protein sequence ID" value="MES1928265.1"/>
    <property type="molecule type" value="Genomic_DNA"/>
</dbReference>
<comment type="caution">
    <text evidence="1">The sequence shown here is derived from an EMBL/GenBank/DDBJ whole genome shotgun (WGS) entry which is preliminary data.</text>
</comment>
<sequence>MPGGDMTKQHRLRRLLGFGLLGAGVALLVAGTGVAQIDANGDAQLDRLNEGYSLLYGDVSGLANADKAFLIKFENDATQNVVTDVADYMAELTGELEQLARDYPSLRLDLEPLPEIEKAAQDAAATARIKSFAPIVGRSGADFERTLLLTLSGALNQLRHLARVMAEAERSDARLTLLQSARTRLDTLYGEIDQVLVEQYFASSNAG</sequence>